<evidence type="ECO:0000313" key="9">
    <source>
        <dbReference type="EMBL" id="PSB15402.1"/>
    </source>
</evidence>
<dbReference type="GO" id="GO:0003723">
    <property type="term" value="F:RNA binding"/>
    <property type="evidence" value="ECO:0007669"/>
    <property type="project" value="TreeGrafter"/>
</dbReference>
<evidence type="ECO:0000256" key="1">
    <source>
        <dbReference type="ARBA" id="ARBA00022630"/>
    </source>
</evidence>
<dbReference type="InterPro" id="IPR001269">
    <property type="entry name" value="DUS_fam"/>
</dbReference>
<gene>
    <name evidence="9" type="ORF">C7B65_24535</name>
</gene>
<feature type="binding site" evidence="7">
    <location>
        <position position="85"/>
    </location>
    <ligand>
        <name>FMN</name>
        <dbReference type="ChEBI" id="CHEBI:58210"/>
    </ligand>
</feature>
<dbReference type="Proteomes" id="UP000238634">
    <property type="component" value="Unassembled WGS sequence"/>
</dbReference>
<evidence type="ECO:0000259" key="8">
    <source>
        <dbReference type="Pfam" id="PF01207"/>
    </source>
</evidence>
<dbReference type="CDD" id="cd02801">
    <property type="entry name" value="DUS_like_FMN"/>
    <property type="match status" value="1"/>
</dbReference>
<comment type="function">
    <text evidence="5">Catalyzes the synthesis of 5,6-dihydrouridine (D), a modified base found in the D-loop of most tRNAs, via the reduction of the C5-C6 double bond in target uridines.</text>
</comment>
<evidence type="ECO:0000256" key="6">
    <source>
        <dbReference type="PIRSR" id="PIRSR006621-1"/>
    </source>
</evidence>
<evidence type="ECO:0000256" key="2">
    <source>
        <dbReference type="ARBA" id="ARBA00022643"/>
    </source>
</evidence>
<dbReference type="EC" id="1.3.1.-" evidence="5"/>
<evidence type="ECO:0000256" key="7">
    <source>
        <dbReference type="PIRSR" id="PIRSR006621-2"/>
    </source>
</evidence>
<dbReference type="Pfam" id="PF01207">
    <property type="entry name" value="Dus"/>
    <property type="match status" value="1"/>
</dbReference>
<sequence length="362" mass="40470">MVHSDRKISPQENRLPPPLQTGLALTALAPMQDVTDLFFMSVIDRYGSPDYFFTEYFRVYTNSGLDKKTLRSITENSTDRPIFAQLIGESIPDLVRIAQSLSHYPIAGIDLNMGCPAPRIYRKNVGGGLLRDPEKVSRILGELRDAVDGRLTVKMRVGFDDTANFDRILDLINRYNIDLLSLHGRTVKEKYHSAVHYDLIAHAVQRVNCPVLANGNVTSANAAATVLSKTGAAGVMVGRAAIRNPWIFKQIRQTLSGQPVSIVTLVEVRDYIERLRQTTTTQPIPERARVSYLKMYLNYIAQGVDAAGAFQHEMRLARTETELFEVCDRHLLSDPNQAFALEPYPGLVARPNCETAREAIVN</sequence>
<evidence type="ECO:0000256" key="5">
    <source>
        <dbReference type="PIRNR" id="PIRNR006621"/>
    </source>
</evidence>
<dbReference type="PANTHER" id="PTHR45846">
    <property type="entry name" value="TRNA-DIHYDROURIDINE(47) SYNTHASE [NAD(P)(+)]-LIKE"/>
    <property type="match status" value="1"/>
</dbReference>
<reference evidence="9 10" key="2">
    <citation type="submission" date="2018-03" db="EMBL/GenBank/DDBJ databases">
        <title>The ancient ancestry and fast evolution of plastids.</title>
        <authorList>
            <person name="Moore K.R."/>
            <person name="Magnabosco C."/>
            <person name="Momper L."/>
            <person name="Gold D.A."/>
            <person name="Bosak T."/>
            <person name="Fournier G.P."/>
        </authorList>
    </citation>
    <scope>NUCLEOTIDE SEQUENCE [LARGE SCALE GENOMIC DNA]</scope>
    <source>
        <strain evidence="9 10">ULC007</strain>
    </source>
</reference>
<dbReference type="InterPro" id="IPR013785">
    <property type="entry name" value="Aldolase_TIM"/>
</dbReference>
<name>A0A2T1D4F4_9CYAN</name>
<organism evidence="9 10">
    <name type="scientific">Phormidesmis priestleyi ULC007</name>
    <dbReference type="NCBI Taxonomy" id="1920490"/>
    <lineage>
        <taxon>Bacteria</taxon>
        <taxon>Bacillati</taxon>
        <taxon>Cyanobacteriota</taxon>
        <taxon>Cyanophyceae</taxon>
        <taxon>Leptolyngbyales</taxon>
        <taxon>Leptolyngbyaceae</taxon>
        <taxon>Phormidesmis</taxon>
    </lineage>
</organism>
<feature type="binding site" evidence="7">
    <location>
        <begin position="238"/>
        <end position="239"/>
    </location>
    <ligand>
        <name>FMN</name>
        <dbReference type="ChEBI" id="CHEBI:58210"/>
    </ligand>
</feature>
<feature type="binding site" evidence="7">
    <location>
        <position position="183"/>
    </location>
    <ligand>
        <name>FMN</name>
        <dbReference type="ChEBI" id="CHEBI:58210"/>
    </ligand>
</feature>
<keyword evidence="3 5" id="KW-0819">tRNA processing</keyword>
<protein>
    <recommendedName>
        <fullName evidence="5">tRNA-dihydrouridine synthase</fullName>
        <ecNumber evidence="5">1.3.1.-</ecNumber>
    </recommendedName>
</protein>
<evidence type="ECO:0000256" key="3">
    <source>
        <dbReference type="ARBA" id="ARBA00022694"/>
    </source>
</evidence>
<keyword evidence="4 5" id="KW-0560">Oxidoreductase</keyword>
<feature type="active site" description="Proton donor" evidence="6">
    <location>
        <position position="115"/>
    </location>
</feature>
<keyword evidence="2 5" id="KW-0288">FMN</keyword>
<dbReference type="GO" id="GO:0017150">
    <property type="term" value="F:tRNA dihydrouridine synthase activity"/>
    <property type="evidence" value="ECO:0007669"/>
    <property type="project" value="InterPro"/>
</dbReference>
<dbReference type="InterPro" id="IPR035587">
    <property type="entry name" value="DUS-like_FMN-bd"/>
</dbReference>
<dbReference type="SUPFAM" id="SSF51395">
    <property type="entry name" value="FMN-linked oxidoreductases"/>
    <property type="match status" value="1"/>
</dbReference>
<dbReference type="STRING" id="1920490.GCA_001895925_03231"/>
<accession>A0A2T1D4F4</accession>
<proteinExistence type="inferred from homology"/>
<keyword evidence="10" id="KW-1185">Reference proteome</keyword>
<dbReference type="GO" id="GO:0050660">
    <property type="term" value="F:flavin adenine dinucleotide binding"/>
    <property type="evidence" value="ECO:0007669"/>
    <property type="project" value="InterPro"/>
</dbReference>
<evidence type="ECO:0000256" key="4">
    <source>
        <dbReference type="ARBA" id="ARBA00023002"/>
    </source>
</evidence>
<reference evidence="9 10" key="1">
    <citation type="submission" date="2018-02" db="EMBL/GenBank/DDBJ databases">
        <authorList>
            <person name="Cohen D.B."/>
            <person name="Kent A.D."/>
        </authorList>
    </citation>
    <scope>NUCLEOTIDE SEQUENCE [LARGE SCALE GENOMIC DNA]</scope>
    <source>
        <strain evidence="9 10">ULC007</strain>
    </source>
</reference>
<dbReference type="PIRSF" id="PIRSF006621">
    <property type="entry name" value="Dus"/>
    <property type="match status" value="1"/>
</dbReference>
<dbReference type="EMBL" id="PVWG01000062">
    <property type="protein sequence ID" value="PSB15402.1"/>
    <property type="molecule type" value="Genomic_DNA"/>
</dbReference>
<dbReference type="Gene3D" id="3.20.20.70">
    <property type="entry name" value="Aldolase class I"/>
    <property type="match status" value="1"/>
</dbReference>
<keyword evidence="1 5" id="KW-0285">Flavoprotein</keyword>
<dbReference type="AlphaFoldDB" id="A0A2T1D4F4"/>
<evidence type="ECO:0000313" key="10">
    <source>
        <dbReference type="Proteomes" id="UP000238634"/>
    </source>
</evidence>
<keyword evidence="7" id="KW-0547">Nucleotide-binding</keyword>
<dbReference type="OrthoDB" id="9764501at2"/>
<comment type="cofactor">
    <cofactor evidence="5 7">
        <name>FMN</name>
        <dbReference type="ChEBI" id="CHEBI:58210"/>
    </cofactor>
</comment>
<dbReference type="PANTHER" id="PTHR45846:SF1">
    <property type="entry name" value="TRNA-DIHYDROURIDINE(47) SYNTHASE [NAD(P)(+)]-LIKE"/>
    <property type="match status" value="1"/>
</dbReference>
<feature type="domain" description="DUS-like FMN-binding" evidence="8">
    <location>
        <begin position="28"/>
        <end position="329"/>
    </location>
</feature>
<feature type="binding site" evidence="7">
    <location>
        <position position="154"/>
    </location>
    <ligand>
        <name>FMN</name>
        <dbReference type="ChEBI" id="CHEBI:58210"/>
    </ligand>
</feature>
<comment type="similarity">
    <text evidence="5">Belongs to the dus family.</text>
</comment>
<comment type="caution">
    <text evidence="9">The sequence shown here is derived from an EMBL/GenBank/DDBJ whole genome shotgun (WGS) entry which is preliminary data.</text>
</comment>